<keyword evidence="2" id="KW-1185">Reference proteome</keyword>
<sequence length="71" mass="8417">MLLLPFVMDKKSDILSEAKVRLPNIIRNKEKNFNLKKLEKPSYNHERIKGDRSGCEKCHFKTLICQMLNNR</sequence>
<gene>
    <name evidence="1" type="ORF">CUU66_13630</name>
</gene>
<evidence type="ECO:0000313" key="1">
    <source>
        <dbReference type="EMBL" id="PLT29351.1"/>
    </source>
</evidence>
<dbReference type="Proteomes" id="UP000234748">
    <property type="component" value="Unassembled WGS sequence"/>
</dbReference>
<comment type="caution">
    <text evidence="1">The sequence shown here is derived from an EMBL/GenBank/DDBJ whole genome shotgun (WGS) entry which is preliminary data.</text>
</comment>
<organism evidence="1 2">
    <name type="scientific">Peribacillus deserti</name>
    <dbReference type="NCBI Taxonomy" id="673318"/>
    <lineage>
        <taxon>Bacteria</taxon>
        <taxon>Bacillati</taxon>
        <taxon>Bacillota</taxon>
        <taxon>Bacilli</taxon>
        <taxon>Bacillales</taxon>
        <taxon>Bacillaceae</taxon>
        <taxon>Peribacillus</taxon>
    </lineage>
</organism>
<evidence type="ECO:0000313" key="2">
    <source>
        <dbReference type="Proteomes" id="UP000234748"/>
    </source>
</evidence>
<dbReference type="AlphaFoldDB" id="A0A2N5M4P9"/>
<dbReference type="EMBL" id="PGUY01000042">
    <property type="protein sequence ID" value="PLT29351.1"/>
    <property type="molecule type" value="Genomic_DNA"/>
</dbReference>
<reference evidence="1 2" key="1">
    <citation type="submission" date="2017-11" db="EMBL/GenBank/DDBJ databases">
        <title>Comparitive Functional Genomics of Dry Heat Resistant strains isolated from the Viking Spacecraft.</title>
        <authorList>
            <person name="Seuylemezian A."/>
            <person name="Cooper K."/>
            <person name="Vaishampayan P."/>
        </authorList>
    </citation>
    <scope>NUCLEOTIDE SEQUENCE [LARGE SCALE GENOMIC DNA]</scope>
    <source>
        <strain evidence="1 2">V1-29</strain>
    </source>
</reference>
<accession>A0A2N5M4P9</accession>
<name>A0A2N5M4P9_9BACI</name>
<proteinExistence type="predicted"/>
<protein>
    <submittedName>
        <fullName evidence="1">Uncharacterized protein</fullName>
    </submittedName>
</protein>